<keyword evidence="2" id="KW-0255">Endonuclease</keyword>
<gene>
    <name evidence="2" type="ORF">IQ266_27000</name>
</gene>
<name>A0A928VRG3_9CYAN</name>
<organism evidence="2 3">
    <name type="scientific">Romeriopsis navalis LEGE 11480</name>
    <dbReference type="NCBI Taxonomy" id="2777977"/>
    <lineage>
        <taxon>Bacteria</taxon>
        <taxon>Bacillati</taxon>
        <taxon>Cyanobacteriota</taxon>
        <taxon>Cyanophyceae</taxon>
        <taxon>Leptolyngbyales</taxon>
        <taxon>Leptolyngbyaceae</taxon>
        <taxon>Romeriopsis</taxon>
        <taxon>Romeriopsis navalis</taxon>
    </lineage>
</organism>
<evidence type="ECO:0000313" key="3">
    <source>
        <dbReference type="Proteomes" id="UP000625316"/>
    </source>
</evidence>
<dbReference type="GO" id="GO:0004519">
    <property type="term" value="F:endonuclease activity"/>
    <property type="evidence" value="ECO:0007669"/>
    <property type="project" value="UniProtKB-KW"/>
</dbReference>
<dbReference type="InterPro" id="IPR012296">
    <property type="entry name" value="Nuclease_put_TT1808"/>
</dbReference>
<dbReference type="RefSeq" id="WP_264328194.1">
    <property type="nucleotide sequence ID" value="NZ_JADEXQ010000187.1"/>
</dbReference>
<comment type="caution">
    <text evidence="2">The sequence shown here is derived from an EMBL/GenBank/DDBJ whole genome shotgun (WGS) entry which is preliminary data.</text>
</comment>
<dbReference type="AlphaFoldDB" id="A0A928VRG3"/>
<keyword evidence="2" id="KW-0378">Hydrolase</keyword>
<dbReference type="Gene3D" id="3.90.1570.10">
    <property type="entry name" value="tt1808, chain A"/>
    <property type="match status" value="1"/>
</dbReference>
<protein>
    <submittedName>
        <fullName evidence="2">Uma2 family endonuclease</fullName>
    </submittedName>
</protein>
<reference evidence="2" key="1">
    <citation type="submission" date="2020-10" db="EMBL/GenBank/DDBJ databases">
        <authorList>
            <person name="Castelo-Branco R."/>
            <person name="Eusebio N."/>
            <person name="Adriana R."/>
            <person name="Vieira A."/>
            <person name="Brugerolle De Fraissinette N."/>
            <person name="Rezende De Castro R."/>
            <person name="Schneider M.P."/>
            <person name="Vasconcelos V."/>
            <person name="Leao P.N."/>
        </authorList>
    </citation>
    <scope>NUCLEOTIDE SEQUENCE</scope>
    <source>
        <strain evidence="2">LEGE 11480</strain>
    </source>
</reference>
<keyword evidence="3" id="KW-1185">Reference proteome</keyword>
<dbReference type="Proteomes" id="UP000625316">
    <property type="component" value="Unassembled WGS sequence"/>
</dbReference>
<dbReference type="CDD" id="cd06260">
    <property type="entry name" value="DUF820-like"/>
    <property type="match status" value="1"/>
</dbReference>
<proteinExistence type="predicted"/>
<keyword evidence="2" id="KW-0540">Nuclease</keyword>
<sequence length="211" mass="24470">MTASCPKPIGDKRLTFHNLDWSAFQQIKTLLAPNTRARFTYDHGTLEITQALELHERYARMIERFIQILVMEMGLKLKTMGSTTLDREELDRSAEPDNGYYIQNYALVADHEINLSQDPAPDLIVEVDITHTDLNKNRLYAAMGVPEFWRFNGKNWQILTLTEGEYVEQDRSPTFPIVTKSDLYEFLKVALNDEITAEINFRQLVRTRVQA</sequence>
<evidence type="ECO:0000313" key="2">
    <source>
        <dbReference type="EMBL" id="MBE9033388.1"/>
    </source>
</evidence>
<dbReference type="EMBL" id="JADEXQ010000187">
    <property type="protein sequence ID" value="MBE9033388.1"/>
    <property type="molecule type" value="Genomic_DNA"/>
</dbReference>
<feature type="domain" description="Putative restriction endonuclease" evidence="1">
    <location>
        <begin position="25"/>
        <end position="171"/>
    </location>
</feature>
<dbReference type="PANTHER" id="PTHR47152">
    <property type="entry name" value="SLR2084 PROTEIN-RELATED"/>
    <property type="match status" value="1"/>
</dbReference>
<evidence type="ECO:0000259" key="1">
    <source>
        <dbReference type="Pfam" id="PF05685"/>
    </source>
</evidence>
<accession>A0A928VRG3</accession>
<dbReference type="Pfam" id="PF05685">
    <property type="entry name" value="Uma2"/>
    <property type="match status" value="1"/>
</dbReference>
<dbReference type="InterPro" id="IPR008538">
    <property type="entry name" value="Uma2"/>
</dbReference>